<protein>
    <recommendedName>
        <fullName evidence="1">CYTH domain-containing protein</fullName>
    </recommendedName>
</protein>
<dbReference type="InterPro" id="IPR033469">
    <property type="entry name" value="CYTH-like_dom_sf"/>
</dbReference>
<comment type="caution">
    <text evidence="2">The sequence shown here is derived from an EMBL/GenBank/DDBJ whole genome shotgun (WGS) entry which is preliminary data.</text>
</comment>
<gene>
    <name evidence="2" type="ORF">IAB59_01520</name>
</gene>
<dbReference type="Pfam" id="PF01928">
    <property type="entry name" value="CYTH"/>
    <property type="match status" value="1"/>
</dbReference>
<dbReference type="PROSITE" id="PS51707">
    <property type="entry name" value="CYTH"/>
    <property type="match status" value="1"/>
</dbReference>
<reference evidence="2" key="2">
    <citation type="journal article" date="2021" name="PeerJ">
        <title>Extensive microbial diversity within the chicken gut microbiome revealed by metagenomics and culture.</title>
        <authorList>
            <person name="Gilroy R."/>
            <person name="Ravi A."/>
            <person name="Getino M."/>
            <person name="Pursley I."/>
            <person name="Horton D.L."/>
            <person name="Alikhan N.F."/>
            <person name="Baker D."/>
            <person name="Gharbi K."/>
            <person name="Hall N."/>
            <person name="Watson M."/>
            <person name="Adriaenssens E.M."/>
            <person name="Foster-Nyarko E."/>
            <person name="Jarju S."/>
            <person name="Secka A."/>
            <person name="Antonio M."/>
            <person name="Oren A."/>
            <person name="Chaudhuri R.R."/>
            <person name="La Ragione R."/>
            <person name="Hildebrand F."/>
            <person name="Pallen M.J."/>
        </authorList>
    </citation>
    <scope>NUCLEOTIDE SEQUENCE</scope>
    <source>
        <strain evidence="2">CHK195-26880</strain>
    </source>
</reference>
<dbReference type="Gene3D" id="2.40.320.10">
    <property type="entry name" value="Hypothetical Protein Pfu-838710-001"/>
    <property type="match status" value="1"/>
</dbReference>
<organism evidence="2 3">
    <name type="scientific">Candidatus Onthousia faecipullorum</name>
    <dbReference type="NCBI Taxonomy" id="2840887"/>
    <lineage>
        <taxon>Bacteria</taxon>
        <taxon>Bacillati</taxon>
        <taxon>Bacillota</taxon>
        <taxon>Bacilli</taxon>
        <taxon>Candidatus Onthousia</taxon>
    </lineage>
</organism>
<name>A0A9D1GA04_9FIRM</name>
<evidence type="ECO:0000259" key="1">
    <source>
        <dbReference type="PROSITE" id="PS51707"/>
    </source>
</evidence>
<proteinExistence type="predicted"/>
<accession>A0A9D1GA04</accession>
<dbReference type="InterPro" id="IPR023577">
    <property type="entry name" value="CYTH_domain"/>
</dbReference>
<evidence type="ECO:0000313" key="2">
    <source>
        <dbReference type="EMBL" id="HIT37143.1"/>
    </source>
</evidence>
<evidence type="ECO:0000313" key="3">
    <source>
        <dbReference type="Proteomes" id="UP000886833"/>
    </source>
</evidence>
<dbReference type="Proteomes" id="UP000886833">
    <property type="component" value="Unassembled WGS sequence"/>
</dbReference>
<feature type="domain" description="CYTH" evidence="1">
    <location>
        <begin position="3"/>
        <end position="69"/>
    </location>
</feature>
<sequence length="69" mass="8329">MKNIEIERKYKITETIYNDIIDFLSKNSIEFKIEKQNDIYFSPLHFPFFGGEIDNECLRIRVLDNKNIL</sequence>
<feature type="non-terminal residue" evidence="2">
    <location>
        <position position="69"/>
    </location>
</feature>
<reference evidence="2" key="1">
    <citation type="submission" date="2020-10" db="EMBL/GenBank/DDBJ databases">
        <authorList>
            <person name="Gilroy R."/>
        </authorList>
    </citation>
    <scope>NUCLEOTIDE SEQUENCE</scope>
    <source>
        <strain evidence="2">CHK195-26880</strain>
    </source>
</reference>
<dbReference type="AlphaFoldDB" id="A0A9D1GA04"/>
<dbReference type="EMBL" id="DVKQ01000014">
    <property type="protein sequence ID" value="HIT37143.1"/>
    <property type="molecule type" value="Genomic_DNA"/>
</dbReference>
<dbReference type="SUPFAM" id="SSF55154">
    <property type="entry name" value="CYTH-like phosphatases"/>
    <property type="match status" value="1"/>
</dbReference>